<evidence type="ECO:0000313" key="7">
    <source>
        <dbReference type="Proteomes" id="UP000039046"/>
    </source>
</evidence>
<dbReference type="OrthoDB" id="73901at2759"/>
<keyword evidence="7" id="KW-1185">Reference proteome</keyword>
<sequence length="357" mass="38980">MRHARNFPRIKIKHGPALCIVEPRYASVSEAVACCRDMYLYIAPQATRTTNGHTNRISGISAGILLVPSEQDIAPPIYTSGLATCLLHHPSFVCNFIALAQLTGRDQTPSRYPELQKPAQTTAGAASSHHEHTRHDKHHKREATDTASLRSSIPPKYKMTSHFARHSHGSSGNMDMTMDMGNSSSHGSMMEMVFQTDQATPLFSTAWTPRSSGAYAGTCIFLVLLAVVGRVLVAVKAAQEKRWAAQDARRRYVAVQGKGPLAEQIARDPEAKTQVVMSENGVEETVYVVEEGRHASGRPWRFSVDPVRALIDTIIVGVGYLLMLAVMTMNVGYFMSVLAGVFVGSLAVGRYGGIPHH</sequence>
<reference evidence="6 7" key="1">
    <citation type="journal article" date="2015" name="Genome Announc.">
        <title>Draft Genome Sequence and Gene Annotation of the Entomopathogenic Fungus Verticillium hemipterigenum.</title>
        <authorList>
            <person name="Horn F."/>
            <person name="Habel A."/>
            <person name="Scharf D.H."/>
            <person name="Dworschak J."/>
            <person name="Brakhage A.A."/>
            <person name="Guthke R."/>
            <person name="Hertweck C."/>
            <person name="Linde J."/>
        </authorList>
    </citation>
    <scope>NUCLEOTIDE SEQUENCE [LARGE SCALE GENOMIC DNA]</scope>
</reference>
<dbReference type="GO" id="GO:0005886">
    <property type="term" value="C:plasma membrane"/>
    <property type="evidence" value="ECO:0007669"/>
    <property type="project" value="TreeGrafter"/>
</dbReference>
<feature type="region of interest" description="Disordered" evidence="5">
    <location>
        <begin position="108"/>
        <end position="152"/>
    </location>
</feature>
<dbReference type="EMBL" id="CDHN01000004">
    <property type="protein sequence ID" value="CEJ92141.1"/>
    <property type="molecule type" value="Genomic_DNA"/>
</dbReference>
<evidence type="ECO:0000256" key="5">
    <source>
        <dbReference type="SAM" id="MobiDB-lite"/>
    </source>
</evidence>
<organism evidence="6 7">
    <name type="scientific">[Torrubiella] hemipterigena</name>
    <dbReference type="NCBI Taxonomy" id="1531966"/>
    <lineage>
        <taxon>Eukaryota</taxon>
        <taxon>Fungi</taxon>
        <taxon>Dikarya</taxon>
        <taxon>Ascomycota</taxon>
        <taxon>Pezizomycotina</taxon>
        <taxon>Sordariomycetes</taxon>
        <taxon>Hypocreomycetidae</taxon>
        <taxon>Hypocreales</taxon>
        <taxon>Clavicipitaceae</taxon>
        <taxon>Clavicipitaceae incertae sedis</taxon>
        <taxon>'Torrubiella' clade</taxon>
    </lineage>
</organism>
<evidence type="ECO:0000313" key="6">
    <source>
        <dbReference type="EMBL" id="CEJ92141.1"/>
    </source>
</evidence>
<keyword evidence="4" id="KW-0187">Copper transport</keyword>
<evidence type="ECO:0000256" key="4">
    <source>
        <dbReference type="RuleBase" id="RU367022"/>
    </source>
</evidence>
<feature type="transmembrane region" description="Helical" evidence="4">
    <location>
        <begin position="213"/>
        <end position="233"/>
    </location>
</feature>
<evidence type="ECO:0000256" key="2">
    <source>
        <dbReference type="ARBA" id="ARBA00022989"/>
    </source>
</evidence>
<dbReference type="HOGENOM" id="CLU_776558_0_0_1"/>
<accession>A0A0A1T4Q2</accession>
<comment type="similarity">
    <text evidence="4">Belongs to the copper transporter (Ctr) (TC 1.A.56) family. SLC31A subfamily.</text>
</comment>
<dbReference type="PANTHER" id="PTHR12483:SF120">
    <property type="entry name" value="HIGH-AFFINITY COPPER TRANSPORTER CTRA2"/>
    <property type="match status" value="1"/>
</dbReference>
<keyword evidence="4" id="KW-0813">Transport</keyword>
<proteinExistence type="inferred from homology"/>
<gene>
    <name evidence="6" type="ORF">VHEMI07810</name>
</gene>
<dbReference type="InterPro" id="IPR007274">
    <property type="entry name" value="Cop_transporter"/>
</dbReference>
<dbReference type="Pfam" id="PF04145">
    <property type="entry name" value="Ctr"/>
    <property type="match status" value="1"/>
</dbReference>
<keyword evidence="3 4" id="KW-0472">Membrane</keyword>
<keyword evidence="1 4" id="KW-0812">Transmembrane</keyword>
<evidence type="ECO:0000256" key="3">
    <source>
        <dbReference type="ARBA" id="ARBA00023136"/>
    </source>
</evidence>
<dbReference type="AlphaFoldDB" id="A0A0A1T4Q2"/>
<evidence type="ECO:0000256" key="1">
    <source>
        <dbReference type="ARBA" id="ARBA00022692"/>
    </source>
</evidence>
<dbReference type="GO" id="GO:0005375">
    <property type="term" value="F:copper ion transmembrane transporter activity"/>
    <property type="evidence" value="ECO:0007669"/>
    <property type="project" value="UniProtKB-UniRule"/>
</dbReference>
<keyword evidence="4" id="KW-0186">Copper</keyword>
<comment type="subcellular location">
    <subcellularLocation>
        <location evidence="4">Membrane</location>
        <topology evidence="4">Multi-pass membrane protein</topology>
    </subcellularLocation>
</comment>
<dbReference type="PANTHER" id="PTHR12483">
    <property type="entry name" value="SOLUTE CARRIER FAMILY 31 COPPER TRANSPORTERS"/>
    <property type="match status" value="1"/>
</dbReference>
<feature type="transmembrane region" description="Helical" evidence="4">
    <location>
        <begin position="309"/>
        <end position="327"/>
    </location>
</feature>
<name>A0A0A1T4Q2_9HYPO</name>
<dbReference type="Proteomes" id="UP000039046">
    <property type="component" value="Unassembled WGS sequence"/>
</dbReference>
<feature type="transmembrane region" description="Helical" evidence="4">
    <location>
        <begin position="333"/>
        <end position="353"/>
    </location>
</feature>
<dbReference type="STRING" id="1531966.A0A0A1T4Q2"/>
<protein>
    <recommendedName>
        <fullName evidence="4">Copper transport protein</fullName>
    </recommendedName>
</protein>
<keyword evidence="4" id="KW-0406">Ion transport</keyword>
<keyword evidence="2 4" id="KW-1133">Transmembrane helix</keyword>